<dbReference type="Pfam" id="PF00121">
    <property type="entry name" value="TIM"/>
    <property type="match status" value="1"/>
</dbReference>
<organism evidence="4 5">
    <name type="scientific">Candidatus Phytoplasma melaleucae</name>
    <dbReference type="NCBI Taxonomy" id="2982630"/>
    <lineage>
        <taxon>Bacteria</taxon>
        <taxon>Bacillati</taxon>
        <taxon>Mycoplasmatota</taxon>
        <taxon>Mollicutes</taxon>
        <taxon>Acholeplasmatales</taxon>
        <taxon>Acholeplasmataceae</taxon>
        <taxon>Candidatus Phytoplasma</taxon>
    </lineage>
</organism>
<dbReference type="InterPro" id="IPR035990">
    <property type="entry name" value="TIM_sf"/>
</dbReference>
<dbReference type="CDD" id="cd00311">
    <property type="entry name" value="TIM"/>
    <property type="match status" value="1"/>
</dbReference>
<dbReference type="InterPro" id="IPR000652">
    <property type="entry name" value="Triosephosphate_isomerase"/>
</dbReference>
<dbReference type="InterPro" id="IPR013785">
    <property type="entry name" value="Aldolase_TIM"/>
</dbReference>
<dbReference type="EC" id="5.3.1.1" evidence="3"/>
<dbReference type="Gene3D" id="3.20.20.70">
    <property type="entry name" value="Aldolase class I"/>
    <property type="match status" value="1"/>
</dbReference>
<accession>A0ABT9DDW1</accession>
<comment type="subcellular location">
    <subcellularLocation>
        <location evidence="3">Cytoplasm</location>
    </subcellularLocation>
</comment>
<comment type="catalytic activity">
    <reaction evidence="3">
        <text>D-glyceraldehyde 3-phosphate = dihydroxyacetone phosphate</text>
        <dbReference type="Rhea" id="RHEA:18585"/>
        <dbReference type="ChEBI" id="CHEBI:57642"/>
        <dbReference type="ChEBI" id="CHEBI:59776"/>
        <dbReference type="EC" id="5.3.1.1"/>
    </reaction>
</comment>
<keyword evidence="3" id="KW-0324">Glycolysis</keyword>
<proteinExistence type="inferred from homology"/>
<keyword evidence="2 3" id="KW-0413">Isomerase</keyword>
<keyword evidence="5" id="KW-1185">Reference proteome</keyword>
<keyword evidence="3" id="KW-0963">Cytoplasm</keyword>
<keyword evidence="3" id="KW-0312">Gluconeogenesis</keyword>
<gene>
    <name evidence="4" type="primary">tpiA</name>
    <name evidence="4" type="ORF">OC680_00790</name>
</gene>
<comment type="caution">
    <text evidence="4">The sequence shown here is derived from an EMBL/GenBank/DDBJ whole genome shotgun (WGS) entry which is preliminary data.</text>
</comment>
<dbReference type="PROSITE" id="PS51440">
    <property type="entry name" value="TIM_2"/>
    <property type="match status" value="1"/>
</dbReference>
<dbReference type="RefSeq" id="WP_304515221.1">
    <property type="nucleotide sequence ID" value="NZ_JAOSID010000002.1"/>
</dbReference>
<comment type="pathway">
    <text evidence="3">Carbohydrate biosynthesis; gluconeogenesis.</text>
</comment>
<name>A0ABT9DDW1_9MOLU</name>
<dbReference type="PANTHER" id="PTHR21139:SF42">
    <property type="entry name" value="TRIOSEPHOSPHATE ISOMERASE"/>
    <property type="match status" value="1"/>
</dbReference>
<dbReference type="Proteomes" id="UP001172036">
    <property type="component" value="Unassembled WGS sequence"/>
</dbReference>
<sequence>MKKFIVAGNWKMYKNKKEAMSYILSIQNKIPNKNQITSLILPQNTLLDALNQIKGDNLQIGAQNVFYKNEGPYTGEISPQNIKSLGIKYVLLGHNERKNLFHETDQITNLKLLSVLEQRMYPIVCIGESLEVKKQNKTELILNKQLNDILQNVQIQSLTKIIFAYEPIWAINQSTSETPEKANQTIRKIKKLISVIFKHEISHKIRVIYGGSVSVANADLFFQQKEIDGILTGRSSLNAAIFLSLITKAQQNKSI</sequence>
<comment type="subunit">
    <text evidence="3">Homodimer.</text>
</comment>
<evidence type="ECO:0000256" key="3">
    <source>
        <dbReference type="RuleBase" id="RU363013"/>
    </source>
</evidence>
<reference evidence="4 5" key="1">
    <citation type="journal article" date="2023" name="Int. J. Syst. Evol. Microbiol.">
        <title>The observation of taxonomic boundaries for the 16SrII and 16SrXXV phytoplasmas using genome-based delimitation.</title>
        <authorList>
            <person name="Rodrigues Jardim B."/>
            <person name="Tran-Nguyen L.T.T."/>
            <person name="Gambley C."/>
            <person name="Al-Sadi A.M."/>
            <person name="Al-Subhi A.M."/>
            <person name="Foissac X."/>
            <person name="Salar P."/>
            <person name="Cai H."/>
            <person name="Yang J.Y."/>
            <person name="Davis R."/>
            <person name="Jones L."/>
            <person name="Rodoni B."/>
            <person name="Constable F.E."/>
        </authorList>
    </citation>
    <scope>NUCLEOTIDE SEQUENCE [LARGE SCALE GENOMIC DNA]</scope>
    <source>
        <strain evidence="4">BAWM-155c</strain>
    </source>
</reference>
<comment type="similarity">
    <text evidence="1 3">Belongs to the triosephosphate isomerase family.</text>
</comment>
<dbReference type="SUPFAM" id="SSF51351">
    <property type="entry name" value="Triosephosphate isomerase (TIM)"/>
    <property type="match status" value="1"/>
</dbReference>
<evidence type="ECO:0000313" key="4">
    <source>
        <dbReference type="EMBL" id="MDO8168019.1"/>
    </source>
</evidence>
<dbReference type="GO" id="GO:0004807">
    <property type="term" value="F:triose-phosphate isomerase activity"/>
    <property type="evidence" value="ECO:0007669"/>
    <property type="project" value="UniProtKB-EC"/>
</dbReference>
<comment type="pathway">
    <text evidence="3">Carbohydrate degradation; glycolysis; D-glyceraldehyde 3-phosphate from glycerone phosphate: step 1/1.</text>
</comment>
<dbReference type="EMBL" id="JAOSID010000002">
    <property type="protein sequence ID" value="MDO8168019.1"/>
    <property type="molecule type" value="Genomic_DNA"/>
</dbReference>
<evidence type="ECO:0000256" key="2">
    <source>
        <dbReference type="ARBA" id="ARBA00023235"/>
    </source>
</evidence>
<evidence type="ECO:0000313" key="5">
    <source>
        <dbReference type="Proteomes" id="UP001172036"/>
    </source>
</evidence>
<evidence type="ECO:0000256" key="1">
    <source>
        <dbReference type="ARBA" id="ARBA00007422"/>
    </source>
</evidence>
<protein>
    <recommendedName>
        <fullName evidence="3">Triosephosphate isomerase</fullName>
        <ecNumber evidence="3">5.3.1.1</ecNumber>
    </recommendedName>
</protein>
<dbReference type="NCBIfam" id="TIGR00419">
    <property type="entry name" value="tim"/>
    <property type="match status" value="1"/>
</dbReference>
<dbReference type="PANTHER" id="PTHR21139">
    <property type="entry name" value="TRIOSEPHOSPHATE ISOMERASE"/>
    <property type="match status" value="1"/>
</dbReference>